<dbReference type="PANTHER" id="PTHR44845:SF6">
    <property type="entry name" value="BETA-ALANINE-ACTIVATING ENZYME"/>
    <property type="match status" value="1"/>
</dbReference>
<dbReference type="Gene3D" id="3.30.300.30">
    <property type="match status" value="1"/>
</dbReference>
<reference evidence="4" key="1">
    <citation type="submission" date="2021-02" db="EMBL/GenBank/DDBJ databases">
        <authorList>
            <person name="Nowell W R."/>
        </authorList>
    </citation>
    <scope>NUCLEOTIDE SEQUENCE</scope>
</reference>
<protein>
    <recommendedName>
        <fullName evidence="3">AMP-dependent synthetase/ligase domain-containing protein</fullName>
    </recommendedName>
</protein>
<evidence type="ECO:0000256" key="2">
    <source>
        <dbReference type="ARBA" id="ARBA00022553"/>
    </source>
</evidence>
<evidence type="ECO:0000259" key="3">
    <source>
        <dbReference type="Pfam" id="PF00501"/>
    </source>
</evidence>
<feature type="domain" description="AMP-dependent synthetase/ligase" evidence="3">
    <location>
        <begin position="41"/>
        <end position="379"/>
    </location>
</feature>
<dbReference type="OrthoDB" id="416786at2759"/>
<dbReference type="InterPro" id="IPR042099">
    <property type="entry name" value="ANL_N_sf"/>
</dbReference>
<dbReference type="Proteomes" id="UP000663825">
    <property type="component" value="Unassembled WGS sequence"/>
</dbReference>
<sequence>MSNTMLVLKGIQKELPVDNNTTLRDLLLLILNSKTNDEQVCASMNTKELTFKELARAAHQVAASLGSYNIVAICMRPSLEWIIVVCGAILRGIPYVPIEPTLPPERIKYILADCQASIVISDTELDLEQQLNPIKILIYSHSSDNTTYIDNQSVKVEQEDIFCITYTSGSTGMPKGVRLPHRALLNRLFWQWSQFPYDTDDVCCLKTSISFVDSITELFGPLLCRVPLIVLPKSLLLQIGQLISTMASKRITRIILVPSLLTVLFDHLENNKISLPDFRMIISSGETLVAGLVESFFKLKERFSSKCRLLNMYGSCEVMGDATYEVFESVDHFHNELLFENRVSIGYPIENTIVYIVDPDERGVGELVIAGNNVASGYHNVNANNVVLFNKFVHDNNGQQQFRTGDLGKIWNNRIILYGRNDTQVKIGGNRIDLSEIELIVKQYFHLNQSVAVYDKINHQIVLFLQMTGETLDLDRSQLAKYLPSYAVPSRIEAVADFPLLVSGKINRRQLVDSLNVDHEIKEVIEQKSLNVHEAFCLALEEIGIPRAYMNRSFFAAGGSSRSALLLVAKLHRFGLSCLTVERLFDASTLNDILLNEVDIDRSNKELFFEYDNKYQVVPLAQIGKDQGIAIVVDSFATLGEIDTLIHQNQPNAQLEYRRQFTVILNHHWPQFVTLELSFGIINNNGNLLGVSLSTDAAHEPYIDPTTVPLVAPILTMLEVKEKEFLKRLHSQKDVPESIMSNFVTAVNLDVPPEKRTNAMYQIERHTLQVAKARGFQAIVTANTGSVTQQLAKYVFEYDENLVVQLNEYRDPSGDLVFSHADPNQTMTISMKYIV</sequence>
<comment type="caution">
    <text evidence="4">The sequence shown here is derived from an EMBL/GenBank/DDBJ whole genome shotgun (WGS) entry which is preliminary data.</text>
</comment>
<dbReference type="EMBL" id="CAJNXB010000590">
    <property type="protein sequence ID" value="CAF3073336.1"/>
    <property type="molecule type" value="Genomic_DNA"/>
</dbReference>
<dbReference type="Gene3D" id="1.10.1200.10">
    <property type="entry name" value="ACP-like"/>
    <property type="match status" value="1"/>
</dbReference>
<dbReference type="InterPro" id="IPR036736">
    <property type="entry name" value="ACP-like_sf"/>
</dbReference>
<dbReference type="Pfam" id="PF00501">
    <property type="entry name" value="AMP-binding"/>
    <property type="match status" value="1"/>
</dbReference>
<proteinExistence type="predicted"/>
<dbReference type="Gene3D" id="3.40.630.30">
    <property type="match status" value="1"/>
</dbReference>
<keyword evidence="2" id="KW-0597">Phosphoprotein</keyword>
<accession>A0A817M5T4</accession>
<dbReference type="InterPro" id="IPR000873">
    <property type="entry name" value="AMP-dep_synth/lig_dom"/>
</dbReference>
<evidence type="ECO:0000256" key="1">
    <source>
        <dbReference type="ARBA" id="ARBA00022450"/>
    </source>
</evidence>
<evidence type="ECO:0000313" key="4">
    <source>
        <dbReference type="EMBL" id="CAF3073336.1"/>
    </source>
</evidence>
<gene>
    <name evidence="4" type="ORF">TIS948_LOCUS5217</name>
</gene>
<dbReference type="AlphaFoldDB" id="A0A817M5T4"/>
<organism evidence="4 5">
    <name type="scientific">Rotaria socialis</name>
    <dbReference type="NCBI Taxonomy" id="392032"/>
    <lineage>
        <taxon>Eukaryota</taxon>
        <taxon>Metazoa</taxon>
        <taxon>Spiralia</taxon>
        <taxon>Gnathifera</taxon>
        <taxon>Rotifera</taxon>
        <taxon>Eurotatoria</taxon>
        <taxon>Bdelloidea</taxon>
        <taxon>Philodinida</taxon>
        <taxon>Philodinidae</taxon>
        <taxon>Rotaria</taxon>
    </lineage>
</organism>
<dbReference type="CDD" id="cd05930">
    <property type="entry name" value="A_NRPS"/>
    <property type="match status" value="1"/>
</dbReference>
<name>A0A817M5T4_9BILA</name>
<dbReference type="PROSITE" id="PS00455">
    <property type="entry name" value="AMP_BINDING"/>
    <property type="match status" value="1"/>
</dbReference>
<keyword evidence="1" id="KW-0596">Phosphopantetheine</keyword>
<dbReference type="PANTHER" id="PTHR44845">
    <property type="entry name" value="CARRIER DOMAIN-CONTAINING PROTEIN"/>
    <property type="match status" value="1"/>
</dbReference>
<dbReference type="InterPro" id="IPR020845">
    <property type="entry name" value="AMP-binding_CS"/>
</dbReference>
<evidence type="ECO:0000313" key="5">
    <source>
        <dbReference type="Proteomes" id="UP000663825"/>
    </source>
</evidence>
<dbReference type="SUPFAM" id="SSF56801">
    <property type="entry name" value="Acetyl-CoA synthetase-like"/>
    <property type="match status" value="1"/>
</dbReference>
<dbReference type="InterPro" id="IPR045851">
    <property type="entry name" value="AMP-bd_C_sf"/>
</dbReference>
<dbReference type="Gene3D" id="3.40.50.12780">
    <property type="entry name" value="N-terminal domain of ligase-like"/>
    <property type="match status" value="1"/>
</dbReference>